<keyword evidence="3" id="KW-0238">DNA-binding</keyword>
<dbReference type="Pfam" id="PF00589">
    <property type="entry name" value="Phage_integrase"/>
    <property type="match status" value="1"/>
</dbReference>
<comment type="similarity">
    <text evidence="1">Belongs to the 'phage' integrase family.</text>
</comment>
<proteinExistence type="inferred from homology"/>
<name>A0A1G8T7L0_9RHOB</name>
<dbReference type="GO" id="GO:0006310">
    <property type="term" value="P:DNA recombination"/>
    <property type="evidence" value="ECO:0007669"/>
    <property type="project" value="UniProtKB-KW"/>
</dbReference>
<gene>
    <name evidence="6" type="ORF">SAMN05421850_1182</name>
</gene>
<dbReference type="SUPFAM" id="SSF56349">
    <property type="entry name" value="DNA breaking-rejoining enzymes"/>
    <property type="match status" value="1"/>
</dbReference>
<dbReference type="AlphaFoldDB" id="A0A1G8T7L0"/>
<sequence length="359" mass="40627">MGGRVMINRIPLVLKYDAWPSADKSMWDALFSTGDIFDGTGPCEHWSEGSRQKRRQGYGQWLSFLQRTNPDALVRSPVERITQSAVRAYIEECVSRLKPRSTSGLISDLYVIATHISQDTDWTWLATASQRLLQRANTRSLPAAHQITAGEIFAWSVGRMADLQAQEDILDLRKAIWFRQALMIGFLISRPLRRRSLLAMDTDRHLTKTPDGFHVSLRACEMKDGKARSFPLPSLLVDPMSQYLKQHRVILLQGKRSSALWISQYGEPMTPDGLSRELPKVTERYLGLALRPHSFRHIAATSIAELDPEHVNIIRDILGHATLDMSEKHYNRASGISSCNALQSIVEDIRKNVPKMGRA</sequence>
<evidence type="ECO:0000256" key="2">
    <source>
        <dbReference type="ARBA" id="ARBA00022908"/>
    </source>
</evidence>
<dbReference type="Proteomes" id="UP000199340">
    <property type="component" value="Unassembled WGS sequence"/>
</dbReference>
<dbReference type="OrthoDB" id="7363113at2"/>
<dbReference type="STRING" id="490829.SAMN05421850_1182"/>
<keyword evidence="2" id="KW-0229">DNA integration</keyword>
<dbReference type="PANTHER" id="PTHR30349">
    <property type="entry name" value="PHAGE INTEGRASE-RELATED"/>
    <property type="match status" value="1"/>
</dbReference>
<dbReference type="GO" id="GO:0003677">
    <property type="term" value="F:DNA binding"/>
    <property type="evidence" value="ECO:0007669"/>
    <property type="project" value="UniProtKB-KW"/>
</dbReference>
<dbReference type="PROSITE" id="PS51898">
    <property type="entry name" value="TYR_RECOMBINASE"/>
    <property type="match status" value="1"/>
</dbReference>
<organism evidence="6 7">
    <name type="scientific">Lutimaribacter saemankumensis</name>
    <dbReference type="NCBI Taxonomy" id="490829"/>
    <lineage>
        <taxon>Bacteria</taxon>
        <taxon>Pseudomonadati</taxon>
        <taxon>Pseudomonadota</taxon>
        <taxon>Alphaproteobacteria</taxon>
        <taxon>Rhodobacterales</taxon>
        <taxon>Roseobacteraceae</taxon>
        <taxon>Lutimaribacter</taxon>
    </lineage>
</organism>
<evidence type="ECO:0000259" key="5">
    <source>
        <dbReference type="PROSITE" id="PS51898"/>
    </source>
</evidence>
<dbReference type="InterPro" id="IPR011010">
    <property type="entry name" value="DNA_brk_join_enz"/>
</dbReference>
<evidence type="ECO:0000313" key="6">
    <source>
        <dbReference type="EMBL" id="SDJ37546.1"/>
    </source>
</evidence>
<dbReference type="EMBL" id="FNEB01000018">
    <property type="protein sequence ID" value="SDJ37546.1"/>
    <property type="molecule type" value="Genomic_DNA"/>
</dbReference>
<evidence type="ECO:0000256" key="3">
    <source>
        <dbReference type="ARBA" id="ARBA00023125"/>
    </source>
</evidence>
<dbReference type="Gene3D" id="1.10.443.10">
    <property type="entry name" value="Intergrase catalytic core"/>
    <property type="match status" value="1"/>
</dbReference>
<dbReference type="PANTHER" id="PTHR30349:SF41">
    <property type="entry name" value="INTEGRASE_RECOMBINASE PROTEIN MJ0367-RELATED"/>
    <property type="match status" value="1"/>
</dbReference>
<keyword evidence="7" id="KW-1185">Reference proteome</keyword>
<evidence type="ECO:0000313" key="7">
    <source>
        <dbReference type="Proteomes" id="UP000199340"/>
    </source>
</evidence>
<reference evidence="6 7" key="1">
    <citation type="submission" date="2016-10" db="EMBL/GenBank/DDBJ databases">
        <authorList>
            <person name="de Groot N.N."/>
        </authorList>
    </citation>
    <scope>NUCLEOTIDE SEQUENCE [LARGE SCALE GENOMIC DNA]</scope>
    <source>
        <strain evidence="6 7">DSM 28010</strain>
    </source>
</reference>
<keyword evidence="4" id="KW-0233">DNA recombination</keyword>
<evidence type="ECO:0000256" key="4">
    <source>
        <dbReference type="ARBA" id="ARBA00023172"/>
    </source>
</evidence>
<dbReference type="InterPro" id="IPR002104">
    <property type="entry name" value="Integrase_catalytic"/>
</dbReference>
<evidence type="ECO:0000256" key="1">
    <source>
        <dbReference type="ARBA" id="ARBA00008857"/>
    </source>
</evidence>
<accession>A0A1G8T7L0</accession>
<dbReference type="GO" id="GO:0015074">
    <property type="term" value="P:DNA integration"/>
    <property type="evidence" value="ECO:0007669"/>
    <property type="project" value="UniProtKB-KW"/>
</dbReference>
<dbReference type="InterPro" id="IPR013762">
    <property type="entry name" value="Integrase-like_cat_sf"/>
</dbReference>
<feature type="domain" description="Tyr recombinase" evidence="5">
    <location>
        <begin position="159"/>
        <end position="343"/>
    </location>
</feature>
<dbReference type="InterPro" id="IPR050090">
    <property type="entry name" value="Tyrosine_recombinase_XerCD"/>
</dbReference>
<protein>
    <submittedName>
        <fullName evidence="6">Phage integrase family protein</fullName>
    </submittedName>
</protein>